<feature type="region of interest" description="Disordered" evidence="5">
    <location>
        <begin position="500"/>
        <end position="657"/>
    </location>
</feature>
<dbReference type="InterPro" id="IPR027417">
    <property type="entry name" value="P-loop_NTPase"/>
</dbReference>
<keyword evidence="4" id="KW-0539">Nucleus</keyword>
<evidence type="ECO:0000256" key="1">
    <source>
        <dbReference type="ARBA" id="ARBA00004123"/>
    </source>
</evidence>
<protein>
    <recommendedName>
        <fullName evidence="10">CP-type G domain-containing protein</fullName>
    </recommendedName>
</protein>
<comment type="subcellular location">
    <subcellularLocation>
        <location evidence="1">Nucleus</location>
    </subcellularLocation>
</comment>
<organism evidence="8 9">
    <name type="scientific">Hericium alpestre</name>
    <dbReference type="NCBI Taxonomy" id="135208"/>
    <lineage>
        <taxon>Eukaryota</taxon>
        <taxon>Fungi</taxon>
        <taxon>Dikarya</taxon>
        <taxon>Basidiomycota</taxon>
        <taxon>Agaricomycotina</taxon>
        <taxon>Agaricomycetes</taxon>
        <taxon>Russulales</taxon>
        <taxon>Hericiaceae</taxon>
        <taxon>Hericium</taxon>
    </lineage>
</organism>
<dbReference type="Proteomes" id="UP000298061">
    <property type="component" value="Unassembled WGS sequence"/>
</dbReference>
<dbReference type="AlphaFoldDB" id="A0A4Y9ZHU4"/>
<keyword evidence="3" id="KW-0342">GTP-binding</keyword>
<evidence type="ECO:0000256" key="2">
    <source>
        <dbReference type="ARBA" id="ARBA00022741"/>
    </source>
</evidence>
<evidence type="ECO:0000256" key="3">
    <source>
        <dbReference type="ARBA" id="ARBA00023134"/>
    </source>
</evidence>
<dbReference type="Pfam" id="PF01926">
    <property type="entry name" value="MMR_HSR1"/>
    <property type="match status" value="1"/>
</dbReference>
<dbReference type="OrthoDB" id="10266128at2759"/>
<feature type="compositionally biased region" description="Basic residues" evidence="5">
    <location>
        <begin position="1"/>
        <end position="35"/>
    </location>
</feature>
<dbReference type="GO" id="GO:0005525">
    <property type="term" value="F:GTP binding"/>
    <property type="evidence" value="ECO:0007669"/>
    <property type="project" value="UniProtKB-KW"/>
</dbReference>
<evidence type="ECO:0000259" key="6">
    <source>
        <dbReference type="Pfam" id="PF01926"/>
    </source>
</evidence>
<evidence type="ECO:0000313" key="9">
    <source>
        <dbReference type="Proteomes" id="UP000298061"/>
    </source>
</evidence>
<sequence length="666" mass="71910">MPRIRKKTSKRGTTNKRARIQGKIKESRKKQKRDTKKNPEWKSKKPKDPGIPNNFPYKDQILAEIAEQRRVEAEAKGRRKEEKKALKARAKAGSAGDGSEDGDGASDAEGGFDGIVALGAGTKTTKKEKGKTVAVAVEEEDEAAPGLMNPDLPSLKAVLDVADVVVEVLDARDPLPCRSSFLEQLAAEKAGRKTLLVLNKIDTCPQENVSAWANYLRSSHPTVLFRSATSFLPASHDISAKGKQKAPTNDAWGVEAVRAMLKGWAQEKTGDEPLTLAVVGLTNSGKSSFINSLLRQALFPVYTLASSTTSQQPTTTAHAQETTLDLDGKPIRIIDTPGLSWKRIEDETDEQTQQGRAHDILLRSRGKVDRLKDPEPTVHHIVSRAEPEDLMVFFALPAFTKGDTNAFLSGVARANSLVKKRGELDLNGAARIVLRDWASGAFPRYSIPPSLNAPASTDAKLAPAYALDEAILAQLQTRKERRKAGGLVKLVSGSVDPRQVDVETPWFGGEESESEGGSDEDEGVDDEDKEDLDEEMVSGEEVSEEEGSDEVEAEEESVPVQGKRKRAAPPAPAARPTKKVAFSRFSKAGRNPPPPNAAPSPPKAVLKSALKPTKPAAEAAKSKKPVKAAPKTTSKPVLAKKVANAPLKKSPPTASAGDEYDFKTFF</sequence>
<accession>A0A4Y9ZHU4</accession>
<name>A0A4Y9ZHU4_9AGAM</name>
<dbReference type="GO" id="GO:0005730">
    <property type="term" value="C:nucleolus"/>
    <property type="evidence" value="ECO:0007669"/>
    <property type="project" value="TreeGrafter"/>
</dbReference>
<comment type="caution">
    <text evidence="8">The sequence shown here is derived from an EMBL/GenBank/DDBJ whole genome shotgun (WGS) entry which is preliminary data.</text>
</comment>
<dbReference type="PANTHER" id="PTHR11089:SF30">
    <property type="entry name" value="GUANINE NUCLEOTIDE-BINDING PROTEIN-LIKE 3 HOMOLOG"/>
    <property type="match status" value="1"/>
</dbReference>
<keyword evidence="9" id="KW-1185">Reference proteome</keyword>
<keyword evidence="2" id="KW-0547">Nucleotide-binding</keyword>
<dbReference type="InterPro" id="IPR006073">
    <property type="entry name" value="GTP-bd"/>
</dbReference>
<feature type="compositionally biased region" description="Low complexity" evidence="5">
    <location>
        <begin position="627"/>
        <end position="636"/>
    </location>
</feature>
<dbReference type="Gene3D" id="1.10.1580.10">
    <property type="match status" value="1"/>
</dbReference>
<dbReference type="PANTHER" id="PTHR11089">
    <property type="entry name" value="GTP-BINDING PROTEIN-RELATED"/>
    <property type="match status" value="1"/>
</dbReference>
<evidence type="ECO:0000259" key="7">
    <source>
        <dbReference type="Pfam" id="PF08701"/>
    </source>
</evidence>
<feature type="domain" description="Guanine nucleotide-binding protein-like 3 N-terminal" evidence="7">
    <location>
        <begin position="14"/>
        <end position="88"/>
    </location>
</feature>
<evidence type="ECO:0000313" key="8">
    <source>
        <dbReference type="EMBL" id="TFY73577.1"/>
    </source>
</evidence>
<dbReference type="Pfam" id="PF08701">
    <property type="entry name" value="GN3L_Grn1"/>
    <property type="match status" value="1"/>
</dbReference>
<feature type="region of interest" description="Disordered" evidence="5">
    <location>
        <begin position="1"/>
        <end position="108"/>
    </location>
</feature>
<feature type="domain" description="G" evidence="6">
    <location>
        <begin position="276"/>
        <end position="354"/>
    </location>
</feature>
<feature type="compositionally biased region" description="Basic and acidic residues" evidence="5">
    <location>
        <begin position="36"/>
        <end position="48"/>
    </location>
</feature>
<proteinExistence type="predicted"/>
<dbReference type="InterPro" id="IPR050755">
    <property type="entry name" value="TRAFAC_YlqF/YawG_RiboMat"/>
</dbReference>
<dbReference type="EMBL" id="SFCI01002728">
    <property type="protein sequence ID" value="TFY73577.1"/>
    <property type="molecule type" value="Genomic_DNA"/>
</dbReference>
<reference evidence="8 9" key="1">
    <citation type="submission" date="2019-02" db="EMBL/GenBank/DDBJ databases">
        <title>Genome sequencing of the rare red list fungi Hericium alpestre (H. flagellum).</title>
        <authorList>
            <person name="Buettner E."/>
            <person name="Kellner H."/>
        </authorList>
    </citation>
    <scope>NUCLEOTIDE SEQUENCE [LARGE SCALE GENOMIC DNA]</scope>
    <source>
        <strain evidence="8 9">DSM 108284</strain>
    </source>
</reference>
<evidence type="ECO:0000256" key="5">
    <source>
        <dbReference type="SAM" id="MobiDB-lite"/>
    </source>
</evidence>
<evidence type="ECO:0000256" key="4">
    <source>
        <dbReference type="ARBA" id="ARBA00023242"/>
    </source>
</evidence>
<feature type="compositionally biased region" description="Basic and acidic residues" evidence="5">
    <location>
        <begin position="66"/>
        <end position="85"/>
    </location>
</feature>
<evidence type="ECO:0008006" key="10">
    <source>
        <dbReference type="Google" id="ProtNLM"/>
    </source>
</evidence>
<feature type="compositionally biased region" description="Pro residues" evidence="5">
    <location>
        <begin position="591"/>
        <end position="602"/>
    </location>
</feature>
<dbReference type="STRING" id="135208.A0A4Y9ZHU4"/>
<gene>
    <name evidence="8" type="ORF">EWM64_g10435</name>
</gene>
<feature type="compositionally biased region" description="Acidic residues" evidence="5">
    <location>
        <begin position="510"/>
        <end position="557"/>
    </location>
</feature>
<dbReference type="SUPFAM" id="SSF52540">
    <property type="entry name" value="P-loop containing nucleoside triphosphate hydrolases"/>
    <property type="match status" value="1"/>
</dbReference>
<dbReference type="InterPro" id="IPR014813">
    <property type="entry name" value="Gnl3_N_dom"/>
</dbReference>
<dbReference type="InterPro" id="IPR023179">
    <property type="entry name" value="GTP-bd_ortho_bundle_sf"/>
</dbReference>
<dbReference type="Gene3D" id="3.40.50.300">
    <property type="entry name" value="P-loop containing nucleotide triphosphate hydrolases"/>
    <property type="match status" value="1"/>
</dbReference>